<comment type="caution">
    <text evidence="3">The sequence shown here is derived from an EMBL/GenBank/DDBJ whole genome shotgun (WGS) entry which is preliminary data.</text>
</comment>
<organism evidence="3 4">
    <name type="scientific">Marinomonas phaeophyticola</name>
    <dbReference type="NCBI Taxonomy" id="3004091"/>
    <lineage>
        <taxon>Bacteria</taxon>
        <taxon>Pseudomonadati</taxon>
        <taxon>Pseudomonadota</taxon>
        <taxon>Gammaproteobacteria</taxon>
        <taxon>Oceanospirillales</taxon>
        <taxon>Oceanospirillaceae</taxon>
        <taxon>Marinomonas</taxon>
    </lineage>
</organism>
<accession>A0ABT4JPF7</accession>
<name>A0ABT4JPF7_9GAMM</name>
<evidence type="ECO:0000256" key="2">
    <source>
        <dbReference type="SAM" id="Phobius"/>
    </source>
</evidence>
<evidence type="ECO:0000313" key="4">
    <source>
        <dbReference type="Proteomes" id="UP001149719"/>
    </source>
</evidence>
<evidence type="ECO:0008006" key="5">
    <source>
        <dbReference type="Google" id="ProtNLM"/>
    </source>
</evidence>
<sequence length="524" mass="60089">MDKWLFWGLVEGSTILFAITVYFSWCSWKLYKRSNTPEESPEENAYTKPNVDIDPLQTENRVANSDSFIQYIDQHITVALDKLEALRQDPEKQSPARNKYKLWGTLLKAQRAMFLHDKQLEPLPILQRFLSTVLDAVTKESKNGERIDSIKLALSDVEEEVRTLSQEVASNITSLEQQKTIQEEIRSSLSRKNQVLASIDIKENELKELNLFLKESRQTISKLKASLAKGKNSDLVKFSEEFDFQYHAPEKSTDYADYQSLKQLTSLSRRQQIVIDQLKISLRSSKKRNHAKEDQESQAVALQRLMRLSDESNSLIQQLENEVKSENLTIEGMKNKLSQKEEKIKELETKIKESDSSFSDSLKTHTLQKTQTLNTYKSNISNSSHLNLSEDFLKQQTSEVEQLERLLSESETCVTLLGNELSSAEEENINLLKQVEAISGQVSSLGNNQDSSDKLEKINNDILQLQKTISKLNISLLNSPTPNNFDTIKARFDTKKMELDRLEFAHADLEKKYLKALQNKEASN</sequence>
<evidence type="ECO:0000256" key="1">
    <source>
        <dbReference type="SAM" id="Coils"/>
    </source>
</evidence>
<proteinExistence type="predicted"/>
<dbReference type="RefSeq" id="WP_269121991.1">
    <property type="nucleotide sequence ID" value="NZ_JAPUBN010000006.1"/>
</dbReference>
<feature type="coiled-coil region" evidence="1">
    <location>
        <begin position="393"/>
        <end position="475"/>
    </location>
</feature>
<feature type="coiled-coil region" evidence="1">
    <location>
        <begin position="302"/>
        <end position="357"/>
    </location>
</feature>
<evidence type="ECO:0000313" key="3">
    <source>
        <dbReference type="EMBL" id="MCZ2720245.1"/>
    </source>
</evidence>
<feature type="transmembrane region" description="Helical" evidence="2">
    <location>
        <begin position="6"/>
        <end position="25"/>
    </location>
</feature>
<dbReference type="Proteomes" id="UP001149719">
    <property type="component" value="Unassembled WGS sequence"/>
</dbReference>
<keyword evidence="2" id="KW-0812">Transmembrane</keyword>
<keyword evidence="4" id="KW-1185">Reference proteome</keyword>
<protein>
    <recommendedName>
        <fullName evidence="5">Chromosome partition protein Smc</fullName>
    </recommendedName>
</protein>
<keyword evidence="2" id="KW-1133">Transmembrane helix</keyword>
<gene>
    <name evidence="3" type="ORF">O1D97_00950</name>
</gene>
<reference evidence="3" key="1">
    <citation type="submission" date="2022-12" db="EMBL/GenBank/DDBJ databases">
        <title>Marinomonas 15G1-11 sp. nov, isolated from marine algae.</title>
        <authorList>
            <person name="Butt M."/>
            <person name="Choi D.G."/>
            <person name="Kim J.M."/>
            <person name="Lee J.K."/>
            <person name="Baek J.H."/>
            <person name="Jeon C.O."/>
        </authorList>
    </citation>
    <scope>NUCLEOTIDE SEQUENCE</scope>
    <source>
        <strain evidence="3">15G1-11</strain>
    </source>
</reference>
<keyword evidence="1" id="KW-0175">Coiled coil</keyword>
<dbReference type="EMBL" id="JAPUBN010000006">
    <property type="protein sequence ID" value="MCZ2720245.1"/>
    <property type="molecule type" value="Genomic_DNA"/>
</dbReference>
<keyword evidence="2" id="KW-0472">Membrane</keyword>